<dbReference type="Pfam" id="PF04002">
    <property type="entry name" value="RadC"/>
    <property type="match status" value="1"/>
</dbReference>
<dbReference type="RefSeq" id="WP_014424398.1">
    <property type="nucleotide sequence ID" value="NC_017068.1"/>
</dbReference>
<dbReference type="CDD" id="cd08071">
    <property type="entry name" value="MPN_DUF2466"/>
    <property type="match status" value="1"/>
</dbReference>
<name>I0GQC4_SELRL</name>
<dbReference type="InterPro" id="IPR037518">
    <property type="entry name" value="MPN"/>
</dbReference>
<accession>I0GQC4</accession>
<dbReference type="OrthoDB" id="9804482at2"/>
<dbReference type="PROSITE" id="PS50249">
    <property type="entry name" value="MPN"/>
    <property type="match status" value="1"/>
</dbReference>
<dbReference type="GO" id="GO:0006508">
    <property type="term" value="P:proteolysis"/>
    <property type="evidence" value="ECO:0007669"/>
    <property type="project" value="UniProtKB-KW"/>
</dbReference>
<proteinExistence type="inferred from homology"/>
<evidence type="ECO:0000313" key="9">
    <source>
        <dbReference type="Proteomes" id="UP000007887"/>
    </source>
</evidence>
<gene>
    <name evidence="8" type="primary">radC</name>
    <name evidence="8" type="ordered locus">SELR_12530</name>
</gene>
<reference evidence="8 9" key="1">
    <citation type="submission" date="2011-10" db="EMBL/GenBank/DDBJ databases">
        <title>Whole genome sequence of Selenomonas ruminantium subsp. lactilytica TAM6421.</title>
        <authorList>
            <person name="Oguchi A."/>
            <person name="Ankai A."/>
            <person name="Kaneko J."/>
            <person name="Yamada-Narita S."/>
            <person name="Fukui S."/>
            <person name="Takahashi M."/>
            <person name="Onodera T."/>
            <person name="Kojima S."/>
            <person name="Fushimi T."/>
            <person name="Abe N."/>
            <person name="Kamio Y."/>
            <person name="Yamazaki S."/>
            <person name="Fujita N."/>
        </authorList>
    </citation>
    <scope>NUCLEOTIDE SEQUENCE [LARGE SCALE GENOMIC DNA]</scope>
    <source>
        <strain evidence="9">NBRC 103574 / TAM6421</strain>
    </source>
</reference>
<dbReference type="GO" id="GO:0046872">
    <property type="term" value="F:metal ion binding"/>
    <property type="evidence" value="ECO:0007669"/>
    <property type="project" value="UniProtKB-KW"/>
</dbReference>
<evidence type="ECO:0000256" key="5">
    <source>
        <dbReference type="ARBA" id="ARBA00022833"/>
    </source>
</evidence>
<evidence type="ECO:0000256" key="4">
    <source>
        <dbReference type="ARBA" id="ARBA00022801"/>
    </source>
</evidence>
<keyword evidence="4" id="KW-0378">Hydrolase</keyword>
<dbReference type="AlphaFoldDB" id="I0GQC4"/>
<dbReference type="NCBIfam" id="TIGR00608">
    <property type="entry name" value="radc"/>
    <property type="match status" value="1"/>
</dbReference>
<sequence length="194" mass="21545">MDKNLYFESNESLLASLLNVPAKNLACNNISDILTAPLSIKGIGMKKAAKIYALKEIVRRILNESPDEKPFIHTANDVANLFIPRLLHETKEHFMIALLNTHMQVLATPTISIGSLTSSIVHPREVFSETLKYPCASIVLVHNHPSGDPTPSGEDYSVTNQLVEAGKIMDIPVLDHVIIGRKRYYSMKERGIIS</sequence>
<dbReference type="PANTHER" id="PTHR30471:SF3">
    <property type="entry name" value="UPF0758 PROTEIN YEES-RELATED"/>
    <property type="match status" value="1"/>
</dbReference>
<dbReference type="Gene3D" id="3.40.140.10">
    <property type="entry name" value="Cytidine Deaminase, domain 2"/>
    <property type="match status" value="1"/>
</dbReference>
<dbReference type="EMBL" id="AP012292">
    <property type="protein sequence ID" value="BAL82961.1"/>
    <property type="molecule type" value="Genomic_DNA"/>
</dbReference>
<dbReference type="InterPro" id="IPR025657">
    <property type="entry name" value="RadC_JAB"/>
</dbReference>
<evidence type="ECO:0000256" key="3">
    <source>
        <dbReference type="ARBA" id="ARBA00022723"/>
    </source>
</evidence>
<organism evidence="8 9">
    <name type="scientific">Selenomonas ruminantium subsp. lactilytica (strain NBRC 103574 / TAM6421)</name>
    <dbReference type="NCBI Taxonomy" id="927704"/>
    <lineage>
        <taxon>Bacteria</taxon>
        <taxon>Bacillati</taxon>
        <taxon>Bacillota</taxon>
        <taxon>Negativicutes</taxon>
        <taxon>Selenomonadales</taxon>
        <taxon>Selenomonadaceae</taxon>
        <taxon>Selenomonas</taxon>
    </lineage>
</organism>
<evidence type="ECO:0000256" key="6">
    <source>
        <dbReference type="ARBA" id="ARBA00023049"/>
    </source>
</evidence>
<evidence type="ECO:0000256" key="1">
    <source>
        <dbReference type="ARBA" id="ARBA00010243"/>
    </source>
</evidence>
<dbReference type="HOGENOM" id="CLU_073529_0_2_9"/>
<keyword evidence="6" id="KW-0482">Metalloprotease</keyword>
<dbReference type="Proteomes" id="UP000007887">
    <property type="component" value="Chromosome"/>
</dbReference>
<dbReference type="KEGG" id="sri:SELR_12530"/>
<keyword evidence="5" id="KW-0862">Zinc</keyword>
<dbReference type="GO" id="GO:0008237">
    <property type="term" value="F:metallopeptidase activity"/>
    <property type="evidence" value="ECO:0007669"/>
    <property type="project" value="UniProtKB-KW"/>
</dbReference>
<comment type="similarity">
    <text evidence="1">Belongs to the UPF0758 family.</text>
</comment>
<evidence type="ECO:0000313" key="8">
    <source>
        <dbReference type="EMBL" id="BAL82961.1"/>
    </source>
</evidence>
<evidence type="ECO:0000256" key="2">
    <source>
        <dbReference type="ARBA" id="ARBA00022670"/>
    </source>
</evidence>
<dbReference type="InterPro" id="IPR001405">
    <property type="entry name" value="UPF0758"/>
</dbReference>
<protein>
    <submittedName>
        <fullName evidence="8">Putative DNA repair protein RadC homolog</fullName>
    </submittedName>
</protein>
<feature type="domain" description="MPN" evidence="7">
    <location>
        <begin position="71"/>
        <end position="193"/>
    </location>
</feature>
<dbReference type="PATRIC" id="fig|927704.6.peg.1288"/>
<keyword evidence="2" id="KW-0645">Protease</keyword>
<dbReference type="eggNOG" id="COG2003">
    <property type="taxonomic scope" value="Bacteria"/>
</dbReference>
<evidence type="ECO:0000259" key="7">
    <source>
        <dbReference type="PROSITE" id="PS50249"/>
    </source>
</evidence>
<dbReference type="PROSITE" id="PS01302">
    <property type="entry name" value="UPF0758"/>
    <property type="match status" value="1"/>
</dbReference>
<dbReference type="InterPro" id="IPR020891">
    <property type="entry name" value="UPF0758_CS"/>
</dbReference>
<dbReference type="PANTHER" id="PTHR30471">
    <property type="entry name" value="DNA REPAIR PROTEIN RADC"/>
    <property type="match status" value="1"/>
</dbReference>
<keyword evidence="3" id="KW-0479">Metal-binding</keyword>